<dbReference type="GO" id="GO:0009288">
    <property type="term" value="C:bacterial-type flagellum"/>
    <property type="evidence" value="ECO:0007669"/>
    <property type="project" value="UniProtKB-SubCell"/>
</dbReference>
<feature type="domain" description="Flagellin N-terminal" evidence="5">
    <location>
        <begin position="3"/>
        <end position="140"/>
    </location>
</feature>
<dbReference type="Gene3D" id="1.20.1330.10">
    <property type="entry name" value="f41 fragment of flagellin, N-terminal domain"/>
    <property type="match status" value="2"/>
</dbReference>
<keyword evidence="3 4" id="KW-0975">Bacterial flagellum</keyword>
<evidence type="ECO:0000313" key="7">
    <source>
        <dbReference type="EMBL" id="NMM65244.1"/>
    </source>
</evidence>
<evidence type="ECO:0000259" key="6">
    <source>
        <dbReference type="Pfam" id="PF00700"/>
    </source>
</evidence>
<sequence length="605" mass="64671">MIIAHNINALNANNRLKKNMENTSKAMGRLSSGLRIEKASDDSAGLAISEKMRGQIRGLEMASRNIQDGVSLVQTADGGLGEILDPALQRMRELALQASNGTLTDEDRENLQAEFEQMGNLVDNIANNTEFNGIKLLASQQVSSITNNTLSKPALKNIDWSYVNDGNNFTAKDIAYDGTGKYVAIGVSGGVNQIMYSSDAVNWNTSAYNPLPSDVIYGNGVFVATGAFSGHFGTDGGIIYSTDGVNWSNSINTSPPIDLKCFGTTTNSITFDGSKFVATGYSSDEGLWKTLTSTNGVDWSVYSNPDKIDCIAFGGGKYVGQGYGKIYTSTDGINWTCHNSTGAIGYSEDAVLCEGGRHFVVGEANGRILESNDGVNWNTSNVSNDSTKFTSIAYDGNQYLAIGNTGIGGKTVIYNSDDGVNWSLQKELSANGSIGTSKIIWDGKEFVAADKDGFSLGIPEYENASSSSKNDSQPLTISLQVGANCGDTMGITLCDVRTSSIGISAINIKTRDNAEDAISSIDKAMAIVSSHRSRMGAYQNALGHTLNNVESYNLNLTSSESRIRDADMAKEMINVVNGNVLLQATESILSQANQQSQRILQLLKE</sequence>
<organism evidence="7 8">
    <name type="scientific">Clostridium muellerianum</name>
    <dbReference type="NCBI Taxonomy" id="2716538"/>
    <lineage>
        <taxon>Bacteria</taxon>
        <taxon>Bacillati</taxon>
        <taxon>Bacillota</taxon>
        <taxon>Clostridia</taxon>
        <taxon>Eubacteriales</taxon>
        <taxon>Clostridiaceae</taxon>
        <taxon>Clostridium</taxon>
    </lineage>
</organism>
<gene>
    <name evidence="7" type="ORF">HBE96_21915</name>
</gene>
<reference evidence="7 8" key="1">
    <citation type="submission" date="2020-04" db="EMBL/GenBank/DDBJ databases">
        <authorList>
            <person name="Doyle D.A."/>
        </authorList>
    </citation>
    <scope>NUCLEOTIDE SEQUENCE [LARGE SCALE GENOMIC DNA]</scope>
    <source>
        <strain evidence="7 8">P21</strain>
    </source>
</reference>
<proteinExistence type="inferred from homology"/>
<dbReference type="RefSeq" id="WP_169299825.1">
    <property type="nucleotide sequence ID" value="NZ_JABBNI010000063.1"/>
</dbReference>
<comment type="similarity">
    <text evidence="1 4">Belongs to the bacterial flagellin family.</text>
</comment>
<dbReference type="GO" id="GO:0005198">
    <property type="term" value="F:structural molecule activity"/>
    <property type="evidence" value="ECO:0007669"/>
    <property type="project" value="UniProtKB-UniRule"/>
</dbReference>
<feature type="domain" description="Flagellin C-terminal" evidence="6">
    <location>
        <begin position="519"/>
        <end position="603"/>
    </location>
</feature>
<dbReference type="Proteomes" id="UP000537131">
    <property type="component" value="Unassembled WGS sequence"/>
</dbReference>
<dbReference type="EMBL" id="JABBNI010000063">
    <property type="protein sequence ID" value="NMM65244.1"/>
    <property type="molecule type" value="Genomic_DNA"/>
</dbReference>
<evidence type="ECO:0000256" key="3">
    <source>
        <dbReference type="ARBA" id="ARBA00023143"/>
    </source>
</evidence>
<keyword evidence="8" id="KW-1185">Reference proteome</keyword>
<dbReference type="InterPro" id="IPR001492">
    <property type="entry name" value="Flagellin"/>
</dbReference>
<protein>
    <recommendedName>
        <fullName evidence="2 4">Flagellin</fullName>
    </recommendedName>
</protein>
<evidence type="ECO:0000256" key="2">
    <source>
        <dbReference type="ARBA" id="ARBA00020110"/>
    </source>
</evidence>
<dbReference type="Pfam" id="PF00700">
    <property type="entry name" value="Flagellin_C"/>
    <property type="match status" value="1"/>
</dbReference>
<dbReference type="InterPro" id="IPR046358">
    <property type="entry name" value="Flagellin_C"/>
</dbReference>
<accession>A0A7Y0EKM5</accession>
<evidence type="ECO:0000256" key="4">
    <source>
        <dbReference type="RuleBase" id="RU362073"/>
    </source>
</evidence>
<evidence type="ECO:0000313" key="8">
    <source>
        <dbReference type="Proteomes" id="UP000537131"/>
    </source>
</evidence>
<comment type="caution">
    <text evidence="7">The sequence shown here is derived from an EMBL/GenBank/DDBJ whole genome shotgun (WGS) entry which is preliminary data.</text>
</comment>
<comment type="subcellular location">
    <subcellularLocation>
        <location evidence="4">Secreted</location>
    </subcellularLocation>
    <subcellularLocation>
        <location evidence="4">Bacterial flagellum</location>
    </subcellularLocation>
</comment>
<evidence type="ECO:0000259" key="5">
    <source>
        <dbReference type="Pfam" id="PF00669"/>
    </source>
</evidence>
<comment type="function">
    <text evidence="4">Flagellin is the subunit protein which polymerizes to form the filaments of bacterial flagella.</text>
</comment>
<keyword evidence="4" id="KW-0964">Secreted</keyword>
<reference evidence="7 8" key="2">
    <citation type="submission" date="2020-06" db="EMBL/GenBank/DDBJ databases">
        <title>Complete Genome Sequence of Clostridium muelleri sp. nov. P21T, an Acid-Alcohol Producing Acetogen Isolated from Old Hay.</title>
        <authorList>
            <person name="Duncan K.E."/>
            <person name="Tanner R.S."/>
        </authorList>
    </citation>
    <scope>NUCLEOTIDE SEQUENCE [LARGE SCALE GENOMIC DNA]</scope>
    <source>
        <strain evidence="7 8">P21</strain>
    </source>
</reference>
<dbReference type="InterPro" id="IPR042187">
    <property type="entry name" value="Flagellin_C_sub2"/>
</dbReference>
<dbReference type="Pfam" id="PF00669">
    <property type="entry name" value="Flagellin_N"/>
    <property type="match status" value="1"/>
</dbReference>
<dbReference type="InterPro" id="IPR001029">
    <property type="entry name" value="Flagellin_N"/>
</dbReference>
<dbReference type="PRINTS" id="PR00207">
    <property type="entry name" value="FLAGELLIN"/>
</dbReference>
<dbReference type="PANTHER" id="PTHR42792:SF2">
    <property type="entry name" value="FLAGELLIN"/>
    <property type="match status" value="1"/>
</dbReference>
<dbReference type="SUPFAM" id="SSF64518">
    <property type="entry name" value="Phase 1 flagellin"/>
    <property type="match status" value="2"/>
</dbReference>
<dbReference type="AlphaFoldDB" id="A0A7Y0EKM5"/>
<dbReference type="GO" id="GO:0005576">
    <property type="term" value="C:extracellular region"/>
    <property type="evidence" value="ECO:0007669"/>
    <property type="project" value="UniProtKB-SubCell"/>
</dbReference>
<evidence type="ECO:0000256" key="1">
    <source>
        <dbReference type="ARBA" id="ARBA00005709"/>
    </source>
</evidence>
<dbReference type="Gene3D" id="6.10.10.10">
    <property type="entry name" value="Flagellar export chaperone, C-terminal domain"/>
    <property type="match status" value="1"/>
</dbReference>
<dbReference type="PANTHER" id="PTHR42792">
    <property type="entry name" value="FLAGELLIN"/>
    <property type="match status" value="1"/>
</dbReference>
<name>A0A7Y0EKM5_9CLOT</name>